<feature type="compositionally biased region" description="Low complexity" evidence="1">
    <location>
        <begin position="224"/>
        <end position="236"/>
    </location>
</feature>
<feature type="compositionally biased region" description="Basic and acidic residues" evidence="1">
    <location>
        <begin position="883"/>
        <end position="917"/>
    </location>
</feature>
<reference evidence="2 3" key="1">
    <citation type="submission" date="2018-03" db="EMBL/GenBank/DDBJ databases">
        <authorList>
            <person name="Guldener U."/>
        </authorList>
    </citation>
    <scope>NUCLEOTIDE SEQUENCE [LARGE SCALE GENOMIC DNA]</scope>
    <source>
        <strain evidence="2 3">DAOM196992</strain>
    </source>
</reference>
<protein>
    <submittedName>
        <fullName evidence="2">Uncharacterized protein</fullName>
    </submittedName>
</protein>
<proteinExistence type="predicted"/>
<evidence type="ECO:0000313" key="3">
    <source>
        <dbReference type="Proteomes" id="UP000323386"/>
    </source>
</evidence>
<feature type="compositionally biased region" description="Polar residues" evidence="1">
    <location>
        <begin position="81"/>
        <end position="101"/>
    </location>
</feature>
<feature type="region of interest" description="Disordered" evidence="1">
    <location>
        <begin position="703"/>
        <end position="744"/>
    </location>
</feature>
<feature type="compositionally biased region" description="Low complexity" evidence="1">
    <location>
        <begin position="532"/>
        <end position="547"/>
    </location>
</feature>
<feature type="region of interest" description="Disordered" evidence="1">
    <location>
        <begin position="798"/>
        <end position="842"/>
    </location>
</feature>
<feature type="compositionally biased region" description="Low complexity" evidence="1">
    <location>
        <begin position="29"/>
        <end position="41"/>
    </location>
</feature>
<dbReference type="EMBL" id="OOIP01000019">
    <property type="protein sequence ID" value="SPO40294.1"/>
    <property type="molecule type" value="Genomic_DNA"/>
</dbReference>
<feature type="region of interest" description="Disordered" evidence="1">
    <location>
        <begin position="1008"/>
        <end position="1033"/>
    </location>
</feature>
<dbReference type="Proteomes" id="UP000323386">
    <property type="component" value="Unassembled WGS sequence"/>
</dbReference>
<sequence length="1134" mass="118428">MLPPLPTTDGATVAGSPGGPAAGRRGRSRGSSCSSLASTGPVSSLQNSIGSIRTSLPRQHDGLPSATSDFYQPFQRPPPATSLSSTSQTHPSPFPSTTASAVATRGDEGANQSIQRPAAPQAGAPMTSSLVVPITKMRSSSLSFAADPHTAGRTGSTMLVRRLTPCPTNARPGPRPAQRAPDRVTTTVADPGHGCDFILTPGFDLGSPATSLRPLPYPAPPSTAAPSTSSSDAWSPMWPPPVQRQGRDVCSNFPCTRARLAQIEVMHGLVLAPQSLCVGASGSGPGDGVRNSKGRTLRKKRSSPFKRLSATLRGMSTAKYATGSGQPVADDKVERDEEAPSIPEGAPSLPPRPAWCDVELVLTRSDLSPSAGRRDPIQPSAVEDLVISSSSNGTTATSTSELASLPTPRERTSGGRPRAATFAGRLAGAKLSLRPRPVFQSQWTSAQPPEGMDGIVDPASVSAVSAAVASCRPRAWVAPSDWDVAASPPERVRRQDGAVMPLDGPDAGLADGSQVESLRIYLHLVPSSPTSAAASTSAQGSAASQQQRFSHRRETCSFSSLGSGGAARLRSKSIDVPREMTRLQLTSSSTVSASMLPLSMLARTELETDTAFGAITEGIMESFSSSAGRWVLTVTGVQQPAVGPRSAGEHHEGLGGGVSFLDQDANGEEARTVSWQMRLDSLEKMMSWRAAIEAQIASLCQPQRNDRAEAADGSQRTASPSPSTGRAWLRPDQPELRQGESPAGAVGCGPSLCATPPWAASGPTIAIAASDVGQPVPMDDASSDLVLPGSGLGLVFEPPNTGEGTGITFDPRPSEHSPMPVARSTAESGNETRIAGGPNEVEIDTPKLRFDFARCASTQDSLLSATRPGSAVPSKRQSCASDDSDRCSEHAGPHRSQERSGKVRRASESRPRTRSDSSSRTAFFSPFQTADAPSAWHEEQRTAHAMKLNDAGMGARCRRSCQGEGSPASRLVKRQSEPQLAERSALGPAPSSPAKVAVSAVNVRRSSSRLSSCSKSLRGSSRRGIVPPAKPPLAGVVPLPPSPRYGGPASAPLVAERLFSSMQDPIETNDGLPTRPPPSPSPSGPTHLPWASKSVSEQMFLDARIAVLRGYSHGRSAKVKLRPLRLPAKVAAGR</sequence>
<name>A0A5C3F750_9BASI</name>
<feature type="region of interest" description="Disordered" evidence="1">
    <location>
        <begin position="316"/>
        <end position="351"/>
    </location>
</feature>
<feature type="region of interest" description="Disordered" evidence="1">
    <location>
        <begin position="1061"/>
        <end position="1091"/>
    </location>
</feature>
<accession>A0A5C3F750</accession>
<feature type="region of interest" description="Disordered" evidence="1">
    <location>
        <begin position="532"/>
        <end position="573"/>
    </location>
</feature>
<feature type="compositionally biased region" description="Low complexity" evidence="1">
    <location>
        <begin position="388"/>
        <end position="407"/>
    </location>
</feature>
<feature type="region of interest" description="Disordered" evidence="1">
    <location>
        <begin position="863"/>
        <end position="941"/>
    </location>
</feature>
<feature type="region of interest" description="Disordered" evidence="1">
    <location>
        <begin position="956"/>
        <end position="994"/>
    </location>
</feature>
<feature type="region of interest" description="Disordered" evidence="1">
    <location>
        <begin position="214"/>
        <end position="240"/>
    </location>
</feature>
<feature type="compositionally biased region" description="Low complexity" evidence="1">
    <location>
        <begin position="1008"/>
        <end position="1024"/>
    </location>
</feature>
<evidence type="ECO:0000256" key="1">
    <source>
        <dbReference type="SAM" id="MobiDB-lite"/>
    </source>
</evidence>
<keyword evidence="3" id="KW-1185">Reference proteome</keyword>
<dbReference type="AlphaFoldDB" id="A0A5C3F750"/>
<feature type="region of interest" description="Disordered" evidence="1">
    <location>
        <begin position="1"/>
        <end position="126"/>
    </location>
</feature>
<evidence type="ECO:0000313" key="2">
    <source>
        <dbReference type="EMBL" id="SPO40294.1"/>
    </source>
</evidence>
<organism evidence="2 3">
    <name type="scientific">Pseudozyma flocculosa</name>
    <dbReference type="NCBI Taxonomy" id="84751"/>
    <lineage>
        <taxon>Eukaryota</taxon>
        <taxon>Fungi</taxon>
        <taxon>Dikarya</taxon>
        <taxon>Basidiomycota</taxon>
        <taxon>Ustilaginomycotina</taxon>
        <taxon>Ustilaginomycetes</taxon>
        <taxon>Ustilaginales</taxon>
        <taxon>Ustilaginaceae</taxon>
        <taxon>Pseudozyma</taxon>
    </lineage>
</organism>
<gene>
    <name evidence="2" type="ORF">PSFLO_05776</name>
</gene>
<feature type="compositionally biased region" description="Polar residues" evidence="1">
    <location>
        <begin position="42"/>
        <end position="57"/>
    </location>
</feature>
<feature type="compositionally biased region" description="Basic residues" evidence="1">
    <location>
        <begin position="292"/>
        <end position="304"/>
    </location>
</feature>
<feature type="compositionally biased region" description="Polar residues" evidence="1">
    <location>
        <begin position="714"/>
        <end position="724"/>
    </location>
</feature>
<feature type="compositionally biased region" description="Pro residues" evidence="1">
    <location>
        <begin position="1074"/>
        <end position="1083"/>
    </location>
</feature>
<feature type="region of interest" description="Disordered" evidence="1">
    <location>
        <begin position="281"/>
        <end position="304"/>
    </location>
</feature>
<feature type="region of interest" description="Disordered" evidence="1">
    <location>
        <begin position="388"/>
        <end position="418"/>
    </location>
</feature>